<gene>
    <name evidence="9" type="ORF">WICANDRAFT_77955</name>
</gene>
<feature type="domain" description="Zn(2)-C6 fungal-type" evidence="8">
    <location>
        <begin position="17"/>
        <end position="49"/>
    </location>
</feature>
<dbReference type="CDD" id="cd00067">
    <property type="entry name" value="GAL4"/>
    <property type="match status" value="1"/>
</dbReference>
<dbReference type="GO" id="GO:0006351">
    <property type="term" value="P:DNA-templated transcription"/>
    <property type="evidence" value="ECO:0007669"/>
    <property type="project" value="InterPro"/>
</dbReference>
<keyword evidence="3" id="KW-0805">Transcription regulation</keyword>
<dbReference type="Proteomes" id="UP000094112">
    <property type="component" value="Unassembled WGS sequence"/>
</dbReference>
<dbReference type="GO" id="GO:0045944">
    <property type="term" value="P:positive regulation of transcription by RNA polymerase II"/>
    <property type="evidence" value="ECO:0007669"/>
    <property type="project" value="TreeGrafter"/>
</dbReference>
<keyword evidence="5" id="KW-0804">Transcription</keyword>
<dbReference type="InterPro" id="IPR050675">
    <property type="entry name" value="OAF3"/>
</dbReference>
<dbReference type="OrthoDB" id="4159781at2759"/>
<dbReference type="InterPro" id="IPR007219">
    <property type="entry name" value="XnlR_reg_dom"/>
</dbReference>
<evidence type="ECO:0000313" key="9">
    <source>
        <dbReference type="EMBL" id="ODQ61321.1"/>
    </source>
</evidence>
<dbReference type="GeneID" id="30201887"/>
<evidence type="ECO:0000256" key="6">
    <source>
        <dbReference type="ARBA" id="ARBA00023242"/>
    </source>
</evidence>
<evidence type="ECO:0000256" key="2">
    <source>
        <dbReference type="ARBA" id="ARBA00022833"/>
    </source>
</evidence>
<keyword evidence="10" id="KW-1185">Reference proteome</keyword>
<protein>
    <recommendedName>
        <fullName evidence="8">Zn(2)-C6 fungal-type domain-containing protein</fullName>
    </recommendedName>
</protein>
<evidence type="ECO:0000256" key="4">
    <source>
        <dbReference type="ARBA" id="ARBA00023125"/>
    </source>
</evidence>
<dbReference type="PROSITE" id="PS50048">
    <property type="entry name" value="ZN2_CY6_FUNGAL_2"/>
    <property type="match status" value="1"/>
</dbReference>
<dbReference type="InterPro" id="IPR001138">
    <property type="entry name" value="Zn2Cys6_DnaBD"/>
</dbReference>
<keyword evidence="4" id="KW-0238">DNA-binding</keyword>
<reference evidence="9 10" key="1">
    <citation type="journal article" date="2016" name="Proc. Natl. Acad. Sci. U.S.A.">
        <title>Comparative genomics of biotechnologically important yeasts.</title>
        <authorList>
            <person name="Riley R."/>
            <person name="Haridas S."/>
            <person name="Wolfe K.H."/>
            <person name="Lopes M.R."/>
            <person name="Hittinger C.T."/>
            <person name="Goeker M."/>
            <person name="Salamov A.A."/>
            <person name="Wisecaver J.H."/>
            <person name="Long T.M."/>
            <person name="Calvey C.H."/>
            <person name="Aerts A.L."/>
            <person name="Barry K.W."/>
            <person name="Choi C."/>
            <person name="Clum A."/>
            <person name="Coughlan A.Y."/>
            <person name="Deshpande S."/>
            <person name="Douglass A.P."/>
            <person name="Hanson S.J."/>
            <person name="Klenk H.-P."/>
            <person name="LaButti K.M."/>
            <person name="Lapidus A."/>
            <person name="Lindquist E.A."/>
            <person name="Lipzen A.M."/>
            <person name="Meier-Kolthoff J.P."/>
            <person name="Ohm R.A."/>
            <person name="Otillar R.P."/>
            <person name="Pangilinan J.L."/>
            <person name="Peng Y."/>
            <person name="Rokas A."/>
            <person name="Rosa C.A."/>
            <person name="Scheuner C."/>
            <person name="Sibirny A.A."/>
            <person name="Slot J.C."/>
            <person name="Stielow J.B."/>
            <person name="Sun H."/>
            <person name="Kurtzman C.P."/>
            <person name="Blackwell M."/>
            <person name="Grigoriev I.V."/>
            <person name="Jeffries T.W."/>
        </authorList>
    </citation>
    <scope>NUCLEOTIDE SEQUENCE [LARGE SCALE GENOMIC DNA]</scope>
    <source>
        <strain evidence="10">ATCC 58044 / CBS 1984 / NCYC 433 / NRRL Y-366-8</strain>
    </source>
</reference>
<dbReference type="SMART" id="SM00066">
    <property type="entry name" value="GAL4"/>
    <property type="match status" value="1"/>
</dbReference>
<evidence type="ECO:0000313" key="10">
    <source>
        <dbReference type="Proteomes" id="UP000094112"/>
    </source>
</evidence>
<dbReference type="PANTHER" id="PTHR31069">
    <property type="entry name" value="OLEATE-ACTIVATED TRANSCRIPTION FACTOR 1-RELATED"/>
    <property type="match status" value="1"/>
</dbReference>
<dbReference type="GO" id="GO:0008270">
    <property type="term" value="F:zinc ion binding"/>
    <property type="evidence" value="ECO:0007669"/>
    <property type="project" value="InterPro"/>
</dbReference>
<dbReference type="PANTHER" id="PTHR31069:SF12">
    <property type="entry name" value="TRANSCRIPTION FACTOR DOMAIN-CONTAINING PROTEIN"/>
    <property type="match status" value="1"/>
</dbReference>
<proteinExistence type="predicted"/>
<evidence type="ECO:0000256" key="1">
    <source>
        <dbReference type="ARBA" id="ARBA00022723"/>
    </source>
</evidence>
<evidence type="ECO:0000256" key="5">
    <source>
        <dbReference type="ARBA" id="ARBA00023163"/>
    </source>
</evidence>
<dbReference type="AlphaFoldDB" id="A0A1E3P7B5"/>
<dbReference type="GO" id="GO:0005634">
    <property type="term" value="C:nucleus"/>
    <property type="evidence" value="ECO:0007669"/>
    <property type="project" value="TreeGrafter"/>
</dbReference>
<keyword evidence="1" id="KW-0479">Metal-binding</keyword>
<keyword evidence="6" id="KW-0539">Nucleus</keyword>
<organism evidence="9 10">
    <name type="scientific">Wickerhamomyces anomalus (strain ATCC 58044 / CBS 1984 / NCYC 433 / NRRL Y-366-8)</name>
    <name type="common">Yeast</name>
    <name type="synonym">Hansenula anomala</name>
    <dbReference type="NCBI Taxonomy" id="683960"/>
    <lineage>
        <taxon>Eukaryota</taxon>
        <taxon>Fungi</taxon>
        <taxon>Dikarya</taxon>
        <taxon>Ascomycota</taxon>
        <taxon>Saccharomycotina</taxon>
        <taxon>Saccharomycetes</taxon>
        <taxon>Phaffomycetales</taxon>
        <taxon>Wickerhamomycetaceae</taxon>
        <taxon>Wickerhamomyces</taxon>
    </lineage>
</organism>
<dbReference type="RefSeq" id="XP_019040528.1">
    <property type="nucleotide sequence ID" value="XM_019184641.1"/>
</dbReference>
<dbReference type="PROSITE" id="PS00463">
    <property type="entry name" value="ZN2_CY6_FUNGAL_1"/>
    <property type="match status" value="1"/>
</dbReference>
<dbReference type="SMART" id="SM00906">
    <property type="entry name" value="Fungal_trans"/>
    <property type="match status" value="1"/>
</dbReference>
<feature type="region of interest" description="Disordered" evidence="7">
    <location>
        <begin position="790"/>
        <end position="837"/>
    </location>
</feature>
<keyword evidence="2" id="KW-0862">Zinc</keyword>
<dbReference type="GO" id="GO:0000981">
    <property type="term" value="F:DNA-binding transcription factor activity, RNA polymerase II-specific"/>
    <property type="evidence" value="ECO:0007669"/>
    <property type="project" value="InterPro"/>
</dbReference>
<evidence type="ECO:0000256" key="7">
    <source>
        <dbReference type="SAM" id="MobiDB-lite"/>
    </source>
</evidence>
<dbReference type="Gene3D" id="4.10.240.10">
    <property type="entry name" value="Zn(2)-C6 fungal-type DNA-binding domain"/>
    <property type="match status" value="1"/>
</dbReference>
<sequence>MDNAGKVKKTRYRVPTVCTVCRRRKMKCDKAKPHCSSCVKNNTTNLCVYEEQPWAANTDQQKLKDQIFQLQQQNNELKRLLSFNARNSQNFSSGSSLSSESPFSSNFNFILPDQPVNDPVMELTEDFDLLLLKESKMAHYGSTSYMAAVSKDPILRDIMSRYLEQQKMGINFDKFFLYDQQNFATIEDNCHVVGMHTANGTSVFETNLNKDHQELLKLVTEILPPLHIIEALVDHFFKETYVFIPFVDEDAFRQNMKEMITTNESGKIELRLKNFTLLATVSLLLCVLRFSFISLPIQKPEQVKDLNVKKILKSGVQIGPNFIEYAKACMANASVLRKPTLKHITALLVLRLYRFYAPEDGDESTDSTIFLALIVQMAKMHGLHRDPSRFSMVTSHSTITSWRKIWYQLMYLDAVQALQFGCPLLIDDEYDTLAPAANHSDSPLEKSCINDLKNQHEVTLLVRDLVKSCSKIKTHPKRSELEMKIKNVEFLLMKHRSLEDLTDFENESSQSFITKAGKIREMTCKLQLYAVHYISYYLLLLTCEPHEIRLIQRFSNAVSESALILFRLCHEYSKDPAKFNQSLYFESFLSASIFDSSKRLLQALSSLCVRDLSNMYSFQIALDNFVLDDAKGLTEWLQPPGTELTVGEQLLIRIEEFTQACARLSNKYYICWRITYVQKLFSDYLDYHYPGRLQELHEKAKRCENAGKFGVQTDGAIKDVEMGFPEIDPITNNYWGQFVDPGNQSQFDYLAPDLNKFDGIVDPFLSDAYLGGNFNFQDFDSIFAATTAGSGSGSGSTGVSSNSIPTDEVSPQSDSSNQTDKSKNVENFIYGPDGNLQENMSMKDITMSPAVNDHDLAMQVARSMFGGNGGYSSGSNGPF</sequence>
<dbReference type="Pfam" id="PF00172">
    <property type="entry name" value="Zn_clus"/>
    <property type="match status" value="1"/>
</dbReference>
<evidence type="ECO:0000256" key="3">
    <source>
        <dbReference type="ARBA" id="ARBA00023015"/>
    </source>
</evidence>
<dbReference type="CDD" id="cd12148">
    <property type="entry name" value="fungal_TF_MHR"/>
    <property type="match status" value="1"/>
</dbReference>
<dbReference type="GO" id="GO:0000978">
    <property type="term" value="F:RNA polymerase II cis-regulatory region sequence-specific DNA binding"/>
    <property type="evidence" value="ECO:0007669"/>
    <property type="project" value="TreeGrafter"/>
</dbReference>
<dbReference type="SUPFAM" id="SSF57701">
    <property type="entry name" value="Zn2/Cys6 DNA-binding domain"/>
    <property type="match status" value="1"/>
</dbReference>
<dbReference type="STRING" id="683960.A0A1E3P7B5"/>
<dbReference type="EMBL" id="KV454209">
    <property type="protein sequence ID" value="ODQ61321.1"/>
    <property type="molecule type" value="Genomic_DNA"/>
</dbReference>
<name>A0A1E3P7B5_WICAA</name>
<accession>A0A1E3P7B5</accession>
<evidence type="ECO:0000259" key="8">
    <source>
        <dbReference type="PROSITE" id="PS50048"/>
    </source>
</evidence>
<dbReference type="InterPro" id="IPR036864">
    <property type="entry name" value="Zn2-C6_fun-type_DNA-bd_sf"/>
</dbReference>
<feature type="compositionally biased region" description="Polar residues" evidence="7">
    <location>
        <begin position="802"/>
        <end position="819"/>
    </location>
</feature>